<keyword evidence="3" id="KW-0472">Membrane</keyword>
<dbReference type="Gene3D" id="2.30.30.40">
    <property type="entry name" value="SH3 Domains"/>
    <property type="match status" value="1"/>
</dbReference>
<evidence type="ECO:0000313" key="6">
    <source>
        <dbReference type="Proteomes" id="UP000070444"/>
    </source>
</evidence>
<evidence type="ECO:0000256" key="2">
    <source>
        <dbReference type="PROSITE-ProRule" id="PRU00192"/>
    </source>
</evidence>
<feature type="transmembrane region" description="Helical" evidence="3">
    <location>
        <begin position="14"/>
        <end position="37"/>
    </location>
</feature>
<dbReference type="PROSITE" id="PS50002">
    <property type="entry name" value="SH3"/>
    <property type="match status" value="1"/>
</dbReference>
<dbReference type="STRING" id="796925.A0A137NTR1"/>
<protein>
    <recommendedName>
        <fullName evidence="4">SH3 domain-containing protein</fullName>
    </recommendedName>
</protein>
<dbReference type="Proteomes" id="UP000070444">
    <property type="component" value="Unassembled WGS sequence"/>
</dbReference>
<dbReference type="PRINTS" id="PR00452">
    <property type="entry name" value="SH3DOMAIN"/>
</dbReference>
<evidence type="ECO:0000256" key="1">
    <source>
        <dbReference type="ARBA" id="ARBA00022443"/>
    </source>
</evidence>
<dbReference type="InterPro" id="IPR036028">
    <property type="entry name" value="SH3-like_dom_sf"/>
</dbReference>
<keyword evidence="1 2" id="KW-0728">SH3 domain</keyword>
<organism evidence="5 6">
    <name type="scientific">Conidiobolus coronatus (strain ATCC 28846 / CBS 209.66 / NRRL 28638)</name>
    <name type="common">Delacroixia coronata</name>
    <dbReference type="NCBI Taxonomy" id="796925"/>
    <lineage>
        <taxon>Eukaryota</taxon>
        <taxon>Fungi</taxon>
        <taxon>Fungi incertae sedis</taxon>
        <taxon>Zoopagomycota</taxon>
        <taxon>Entomophthoromycotina</taxon>
        <taxon>Entomophthoromycetes</taxon>
        <taxon>Entomophthorales</taxon>
        <taxon>Ancylistaceae</taxon>
        <taxon>Conidiobolus</taxon>
    </lineage>
</organism>
<dbReference type="SMART" id="SM00326">
    <property type="entry name" value="SH3"/>
    <property type="match status" value="1"/>
</dbReference>
<evidence type="ECO:0000313" key="5">
    <source>
        <dbReference type="EMBL" id="KXN66167.1"/>
    </source>
</evidence>
<feature type="transmembrane region" description="Helical" evidence="3">
    <location>
        <begin position="73"/>
        <end position="92"/>
    </location>
</feature>
<dbReference type="Pfam" id="PF00018">
    <property type="entry name" value="SH3_1"/>
    <property type="match status" value="1"/>
</dbReference>
<keyword evidence="3" id="KW-1133">Transmembrane helix</keyword>
<sequence length="253" mass="28370">MKLFNKTSFTFSDLVWLISYLLALGGWFTLSVGVILLNLWTYVWMHILFSLVVILFIIYSVHLHHIKTYKLPLIALIIIKVCIICNIISASNSEDKPYYPLVFIGVLILMAVNLFWIFLLGSSPGTLAYYLSGQIDDHFYTGEVDTSVFGSYVEDDYSMTTGSESAISYNTDGTPKPTGLKCRALFDYNAASEDEVSFVKHEVMDILNSRGNWWKILKSDGTVGMAPSNYLTVVSTHSTITLPDVLSSMHSNI</sequence>
<evidence type="ECO:0000259" key="4">
    <source>
        <dbReference type="PROSITE" id="PS50002"/>
    </source>
</evidence>
<dbReference type="OrthoDB" id="5983572at2759"/>
<feature type="transmembrane region" description="Helical" evidence="3">
    <location>
        <begin position="43"/>
        <end position="61"/>
    </location>
</feature>
<keyword evidence="6" id="KW-1185">Reference proteome</keyword>
<reference evidence="5 6" key="1">
    <citation type="journal article" date="2015" name="Genome Biol. Evol.">
        <title>Phylogenomic analyses indicate that early fungi evolved digesting cell walls of algal ancestors of land plants.</title>
        <authorList>
            <person name="Chang Y."/>
            <person name="Wang S."/>
            <person name="Sekimoto S."/>
            <person name="Aerts A.L."/>
            <person name="Choi C."/>
            <person name="Clum A."/>
            <person name="LaButti K.M."/>
            <person name="Lindquist E.A."/>
            <person name="Yee Ngan C."/>
            <person name="Ohm R.A."/>
            <person name="Salamov A.A."/>
            <person name="Grigoriev I.V."/>
            <person name="Spatafora J.W."/>
            <person name="Berbee M.L."/>
        </authorList>
    </citation>
    <scope>NUCLEOTIDE SEQUENCE [LARGE SCALE GENOMIC DNA]</scope>
    <source>
        <strain evidence="5 6">NRRL 28638</strain>
    </source>
</reference>
<dbReference type="AlphaFoldDB" id="A0A137NTR1"/>
<dbReference type="SUPFAM" id="SSF50044">
    <property type="entry name" value="SH3-domain"/>
    <property type="match status" value="1"/>
</dbReference>
<dbReference type="EMBL" id="KQ964759">
    <property type="protein sequence ID" value="KXN66167.1"/>
    <property type="molecule type" value="Genomic_DNA"/>
</dbReference>
<accession>A0A137NTR1</accession>
<dbReference type="InterPro" id="IPR001452">
    <property type="entry name" value="SH3_domain"/>
</dbReference>
<keyword evidence="3" id="KW-0812">Transmembrane</keyword>
<dbReference type="OMA" id="HEYKESA"/>
<gene>
    <name evidence="5" type="ORF">CONCODRAFT_87568</name>
</gene>
<feature type="transmembrane region" description="Helical" evidence="3">
    <location>
        <begin position="98"/>
        <end position="120"/>
    </location>
</feature>
<feature type="domain" description="SH3" evidence="4">
    <location>
        <begin position="177"/>
        <end position="236"/>
    </location>
</feature>
<proteinExistence type="predicted"/>
<name>A0A137NTR1_CONC2</name>
<evidence type="ECO:0000256" key="3">
    <source>
        <dbReference type="SAM" id="Phobius"/>
    </source>
</evidence>